<proteinExistence type="predicted"/>
<organism evidence="1 2">
    <name type="scientific">Panagrolaimus davidi</name>
    <dbReference type="NCBI Taxonomy" id="227884"/>
    <lineage>
        <taxon>Eukaryota</taxon>
        <taxon>Metazoa</taxon>
        <taxon>Ecdysozoa</taxon>
        <taxon>Nematoda</taxon>
        <taxon>Chromadorea</taxon>
        <taxon>Rhabditida</taxon>
        <taxon>Tylenchina</taxon>
        <taxon>Panagrolaimomorpha</taxon>
        <taxon>Panagrolaimoidea</taxon>
        <taxon>Panagrolaimidae</taxon>
        <taxon>Panagrolaimus</taxon>
    </lineage>
</organism>
<evidence type="ECO:0000313" key="1">
    <source>
        <dbReference type="Proteomes" id="UP000887578"/>
    </source>
</evidence>
<protein>
    <submittedName>
        <fullName evidence="2">Ovule protein</fullName>
    </submittedName>
</protein>
<dbReference type="Proteomes" id="UP000887578">
    <property type="component" value="Unplaced"/>
</dbReference>
<keyword evidence="1" id="KW-1185">Reference proteome</keyword>
<name>A0A914PRZ1_9BILA</name>
<dbReference type="WBParaSite" id="PDA_v2.g21398.t1">
    <property type="protein sequence ID" value="PDA_v2.g21398.t1"/>
    <property type="gene ID" value="PDA_v2.g21398"/>
</dbReference>
<reference evidence="2" key="1">
    <citation type="submission" date="2022-11" db="UniProtKB">
        <authorList>
            <consortium name="WormBaseParasite"/>
        </authorList>
    </citation>
    <scope>IDENTIFICATION</scope>
</reference>
<accession>A0A914PRZ1</accession>
<evidence type="ECO:0000313" key="2">
    <source>
        <dbReference type="WBParaSite" id="PDA_v2.g21398.t1"/>
    </source>
</evidence>
<sequence length="67" mass="7584">MGNYPNTINLALAFDDQRVLSDGSQYFSHPSAHISSQPLTPHSYYQYGRSNIHPSSTSNDCIFHLFH</sequence>
<dbReference type="AlphaFoldDB" id="A0A914PRZ1"/>